<dbReference type="PANTHER" id="PTHR12318">
    <property type="entry name" value="TESTOSTERONE-REGULATED PROTEIN RP2"/>
    <property type="match status" value="1"/>
</dbReference>
<dbReference type="InterPro" id="IPR015797">
    <property type="entry name" value="NUDIX_hydrolase-like_dom_sf"/>
</dbReference>
<dbReference type="OrthoDB" id="1695362at2759"/>
<sequence length="293" mass="32813">MAIPRPSASVLLVAPGNHVLLLQRVQQSSSFPSAHVFPGGNLSAFHEGPSPKPGTAGAYRDGESFRRAAIRETFEESGILLARDRKRGSLLQLSEVERDSARKEIHSDRIAFSTWLDKLDARPDIEGLIPFTRWLTPKNMPKRFSTQMYLYFLQSNVSDKKEVIPVPTTDGGLEHVTARFLPAKTWLNMARLGEIILFPPQFLLLHCLAQHPSREELMEFIRSGSPPWGEKCISPLAKRKHPDGRVELALDRPGPEVEALDLGMSGVEDISILVEFHKEGPRRLELITRDSKA</sequence>
<keyword evidence="3" id="KW-0479">Metal-binding</keyword>
<evidence type="ECO:0000259" key="7">
    <source>
        <dbReference type="PROSITE" id="PS51462"/>
    </source>
</evidence>
<evidence type="ECO:0000256" key="3">
    <source>
        <dbReference type="ARBA" id="ARBA00022723"/>
    </source>
</evidence>
<name>A0A6A7BXE1_9PEZI</name>
<dbReference type="GO" id="GO:0046872">
    <property type="term" value="F:metal ion binding"/>
    <property type="evidence" value="ECO:0007669"/>
    <property type="project" value="UniProtKB-KW"/>
</dbReference>
<accession>A0A6A7BXE1</accession>
<evidence type="ECO:0000256" key="5">
    <source>
        <dbReference type="ARBA" id="ARBA00022842"/>
    </source>
</evidence>
<feature type="domain" description="Nudix hydrolase" evidence="7">
    <location>
        <begin position="3"/>
        <end position="203"/>
    </location>
</feature>
<proteinExistence type="predicted"/>
<reference evidence="8" key="1">
    <citation type="journal article" date="2020" name="Stud. Mycol.">
        <title>101 Dothideomycetes genomes: a test case for predicting lifestyles and emergence of pathogens.</title>
        <authorList>
            <person name="Haridas S."/>
            <person name="Albert R."/>
            <person name="Binder M."/>
            <person name="Bloem J."/>
            <person name="Labutti K."/>
            <person name="Salamov A."/>
            <person name="Andreopoulos B."/>
            <person name="Baker S."/>
            <person name="Barry K."/>
            <person name="Bills G."/>
            <person name="Bluhm B."/>
            <person name="Cannon C."/>
            <person name="Castanera R."/>
            <person name="Culley D."/>
            <person name="Daum C."/>
            <person name="Ezra D."/>
            <person name="Gonzalez J."/>
            <person name="Henrissat B."/>
            <person name="Kuo A."/>
            <person name="Liang C."/>
            <person name="Lipzen A."/>
            <person name="Lutzoni F."/>
            <person name="Magnuson J."/>
            <person name="Mondo S."/>
            <person name="Nolan M."/>
            <person name="Ohm R."/>
            <person name="Pangilinan J."/>
            <person name="Park H.-J."/>
            <person name="Ramirez L."/>
            <person name="Alfaro M."/>
            <person name="Sun H."/>
            <person name="Tritt A."/>
            <person name="Yoshinaga Y."/>
            <person name="Zwiers L.-H."/>
            <person name="Turgeon B."/>
            <person name="Goodwin S."/>
            <person name="Spatafora J."/>
            <person name="Crous P."/>
            <person name="Grigoriev I."/>
        </authorList>
    </citation>
    <scope>NUCLEOTIDE SEQUENCE</scope>
    <source>
        <strain evidence="8">CBS 480.64</strain>
    </source>
</reference>
<keyword evidence="5" id="KW-0460">Magnesium</keyword>
<dbReference type="GO" id="GO:0005739">
    <property type="term" value="C:mitochondrion"/>
    <property type="evidence" value="ECO:0007669"/>
    <property type="project" value="TreeGrafter"/>
</dbReference>
<comment type="cofactor">
    <cofactor evidence="1">
        <name>Mn(2+)</name>
        <dbReference type="ChEBI" id="CHEBI:29035"/>
    </cofactor>
</comment>
<protein>
    <recommendedName>
        <fullName evidence="7">Nudix hydrolase domain-containing protein</fullName>
    </recommendedName>
</protein>
<comment type="cofactor">
    <cofactor evidence="2">
        <name>Mg(2+)</name>
        <dbReference type="ChEBI" id="CHEBI:18420"/>
    </cofactor>
</comment>
<dbReference type="InterPro" id="IPR000086">
    <property type="entry name" value="NUDIX_hydrolase_dom"/>
</dbReference>
<dbReference type="InterPro" id="IPR039121">
    <property type="entry name" value="NUDT19"/>
</dbReference>
<dbReference type="SUPFAM" id="SSF55811">
    <property type="entry name" value="Nudix"/>
    <property type="match status" value="1"/>
</dbReference>
<dbReference type="Proteomes" id="UP000799421">
    <property type="component" value="Unassembled WGS sequence"/>
</dbReference>
<dbReference type="AlphaFoldDB" id="A0A6A7BXE1"/>
<keyword evidence="6" id="KW-0464">Manganese</keyword>
<organism evidence="8 9">
    <name type="scientific">Piedraia hortae CBS 480.64</name>
    <dbReference type="NCBI Taxonomy" id="1314780"/>
    <lineage>
        <taxon>Eukaryota</taxon>
        <taxon>Fungi</taxon>
        <taxon>Dikarya</taxon>
        <taxon>Ascomycota</taxon>
        <taxon>Pezizomycotina</taxon>
        <taxon>Dothideomycetes</taxon>
        <taxon>Dothideomycetidae</taxon>
        <taxon>Capnodiales</taxon>
        <taxon>Piedraiaceae</taxon>
        <taxon>Piedraia</taxon>
    </lineage>
</organism>
<dbReference type="InterPro" id="IPR020084">
    <property type="entry name" value="NUDIX_hydrolase_CS"/>
</dbReference>
<dbReference type="CDD" id="cd18870">
    <property type="entry name" value="NUDIX_AcylCoAdiphos_Nudt19"/>
    <property type="match status" value="1"/>
</dbReference>
<dbReference type="EMBL" id="MU005993">
    <property type="protein sequence ID" value="KAF2859379.1"/>
    <property type="molecule type" value="Genomic_DNA"/>
</dbReference>
<dbReference type="GO" id="GO:0016818">
    <property type="term" value="F:hydrolase activity, acting on acid anhydrides, in phosphorus-containing anhydrides"/>
    <property type="evidence" value="ECO:0007669"/>
    <property type="project" value="InterPro"/>
</dbReference>
<evidence type="ECO:0000313" key="9">
    <source>
        <dbReference type="Proteomes" id="UP000799421"/>
    </source>
</evidence>
<evidence type="ECO:0000313" key="8">
    <source>
        <dbReference type="EMBL" id="KAF2859379.1"/>
    </source>
</evidence>
<dbReference type="PROSITE" id="PS00893">
    <property type="entry name" value="NUDIX_BOX"/>
    <property type="match status" value="1"/>
</dbReference>
<evidence type="ECO:0000256" key="4">
    <source>
        <dbReference type="ARBA" id="ARBA00022801"/>
    </source>
</evidence>
<dbReference type="Pfam" id="PF00293">
    <property type="entry name" value="NUDIX"/>
    <property type="match status" value="1"/>
</dbReference>
<dbReference type="PROSITE" id="PS51462">
    <property type="entry name" value="NUDIX"/>
    <property type="match status" value="1"/>
</dbReference>
<keyword evidence="4" id="KW-0378">Hydrolase</keyword>
<gene>
    <name evidence="8" type="ORF">K470DRAFT_219230</name>
</gene>
<keyword evidence="9" id="KW-1185">Reference proteome</keyword>
<evidence type="ECO:0000256" key="2">
    <source>
        <dbReference type="ARBA" id="ARBA00001946"/>
    </source>
</evidence>
<dbReference type="PANTHER" id="PTHR12318:SF0">
    <property type="entry name" value="ACYL-COENZYME A DIPHOSPHATASE NUDT19"/>
    <property type="match status" value="1"/>
</dbReference>
<dbReference type="Gene3D" id="3.90.79.10">
    <property type="entry name" value="Nucleoside Triphosphate Pyrophosphohydrolase"/>
    <property type="match status" value="1"/>
</dbReference>
<evidence type="ECO:0000256" key="1">
    <source>
        <dbReference type="ARBA" id="ARBA00001936"/>
    </source>
</evidence>
<evidence type="ECO:0000256" key="6">
    <source>
        <dbReference type="ARBA" id="ARBA00023211"/>
    </source>
</evidence>